<keyword evidence="3" id="KW-1185">Reference proteome</keyword>
<feature type="compositionally biased region" description="Basic and acidic residues" evidence="1">
    <location>
        <begin position="283"/>
        <end position="305"/>
    </location>
</feature>
<accession>A0A7J5U496</accession>
<evidence type="ECO:0000313" key="2">
    <source>
        <dbReference type="EMBL" id="KAB7732586.1"/>
    </source>
</evidence>
<organism evidence="2 3">
    <name type="scientific">Rudanella paleaurantiibacter</name>
    <dbReference type="NCBI Taxonomy" id="2614655"/>
    <lineage>
        <taxon>Bacteria</taxon>
        <taxon>Pseudomonadati</taxon>
        <taxon>Bacteroidota</taxon>
        <taxon>Cytophagia</taxon>
        <taxon>Cytophagales</taxon>
        <taxon>Cytophagaceae</taxon>
        <taxon>Rudanella</taxon>
    </lineage>
</organism>
<evidence type="ECO:0000313" key="3">
    <source>
        <dbReference type="Proteomes" id="UP000488299"/>
    </source>
</evidence>
<feature type="compositionally biased region" description="Basic and acidic residues" evidence="1">
    <location>
        <begin position="344"/>
        <end position="369"/>
    </location>
</feature>
<gene>
    <name evidence="2" type="ORF">F5984_01110</name>
</gene>
<proteinExistence type="predicted"/>
<feature type="compositionally biased region" description="Basic and acidic residues" evidence="1">
    <location>
        <begin position="382"/>
        <end position="394"/>
    </location>
</feature>
<dbReference type="Pfam" id="PF20245">
    <property type="entry name" value="DUF6600"/>
    <property type="match status" value="1"/>
</dbReference>
<dbReference type="EMBL" id="WELI01000001">
    <property type="protein sequence ID" value="KAB7732586.1"/>
    <property type="molecule type" value="Genomic_DNA"/>
</dbReference>
<feature type="compositionally biased region" description="Basic and acidic residues" evidence="1">
    <location>
        <begin position="264"/>
        <end position="273"/>
    </location>
</feature>
<sequence length="485" mass="55680">MSHNNKVMKRAGTFWIALVGVALNLVGIATAFAQPGYGQPGYGQPGYGQPGYGRPDYDQPGYGRPGYYNRPYDDPYGPNDGFYDDLAPYGQWVNTPEYGTVWIPDVDRGFQPYVSNGYWVMTEYGNTWVSNYAWGWAPFHYGRWFLDRYQRWAWVPGYEWAPAWVSWRSGGGYYGWAPLGPGLNINVNVNIPPNWWTFVPQMYITSPRLYSYCVPRPRVVNVYQSTTIINNVYRVNNRSYNFGPRREEIEYVTRRNVPVYRLEHGGRPGRDVIRQNSLGMYRPDMDRNRNWRSDGNRNDDRREYSRGTYTPDPRTNRPEYNRPNYDNRQSGPRGETMPGGQNRNRYEPPTPDKIDRIESPQRAWERAQRPEPAPQPQTGEGSPRRDDNRNRDNWRNNQPGGGVPENRPRYEAPGYNRPDAGQPAPARPEYNRPNQESGQPDGGRTATGEQPQRMGGFEQRNRGGEPAQPAPAEGSGNRGGSRGPR</sequence>
<dbReference type="AlphaFoldDB" id="A0A7J5U496"/>
<comment type="caution">
    <text evidence="2">The sequence shown here is derived from an EMBL/GenBank/DDBJ whole genome shotgun (WGS) entry which is preliminary data.</text>
</comment>
<name>A0A7J5U496_9BACT</name>
<feature type="region of interest" description="Disordered" evidence="1">
    <location>
        <begin position="264"/>
        <end position="485"/>
    </location>
</feature>
<protein>
    <submittedName>
        <fullName evidence="2">Uncharacterized protein</fullName>
    </submittedName>
</protein>
<reference evidence="2 3" key="1">
    <citation type="submission" date="2019-10" db="EMBL/GenBank/DDBJ databases">
        <title>Rudanella paleaurantiibacter sp. nov., isolated from sludge.</title>
        <authorList>
            <person name="Xu S.Q."/>
        </authorList>
    </citation>
    <scope>NUCLEOTIDE SEQUENCE [LARGE SCALE GENOMIC DNA]</scope>
    <source>
        <strain evidence="2 3">HX-22-17</strain>
    </source>
</reference>
<feature type="compositionally biased region" description="Gly residues" evidence="1">
    <location>
        <begin position="476"/>
        <end position="485"/>
    </location>
</feature>
<dbReference type="Proteomes" id="UP000488299">
    <property type="component" value="Unassembled WGS sequence"/>
</dbReference>
<dbReference type="InterPro" id="IPR046535">
    <property type="entry name" value="DUF6600"/>
</dbReference>
<evidence type="ECO:0000256" key="1">
    <source>
        <dbReference type="SAM" id="MobiDB-lite"/>
    </source>
</evidence>